<sequence length="683" mass="74829">MVPFIDTAACGTTETVDDVELDEIVFRSGSSKVEPLSTTNEEACNEAQLIDRINANTENNCVFNSIDVYLLGKHVGGILEYVYENNETYPMKFQKQGILEILFSICCVFNCNKLLSLVKGNCTAEGEGGSCSSKTKVVSESEDPSDEQPLLMGSPNDAVEMKLDEKCDCNGYNTPPVGKLSDANEVKNKLETGKTMAVQMFLPFLIAGLGTVGAGLVLDYVQHWMVFTKIPEMFILVPALLGLKGNLEMTLASRLSTMANMGLLDNQSERSALLVANLCLIETQANVISLFASFLAILLRWITNGEKLMLKSLNSTVRAKTKNIRNSFTMNSLCEISLVMISVILLCRYFGINPDNVATPIAASLGDLVTLTMLAYIGSFYLLIIGRPTIVCTLIIFGLIALLPVCFLGSWKNKDTKEVVLNGFSPIICSMLISSIICALCLFSGSGFILGRSVTQFKGIAVFQPIINGIGGNLVAIQASRISTYLHKNEKLGKVASYLRGRQAANPFWVFFGKQPHITAAWVLVSFVGPGHAFFALIISFLNAGHTTVSLKFMLFYLGAAYVQVFILLYFCFVGVHMLWKWKMNPDDIAIPYLTALGDFLGTLLLYICFYIMSSLGDHDADVVQHSGCNISTLSSISKMSKPASQLPFGHPSFEPSHFIGFSVVQLVSCVVLTEWRQWFGYG</sequence>
<dbReference type="AlphaFoldDB" id="A0A0V1BKD5"/>
<dbReference type="PANTHER" id="PTHR16228">
    <property type="entry name" value="DIVALENT CATION TRANSPORTER SOLUTE CARRIER FAMILY 41"/>
    <property type="match status" value="1"/>
</dbReference>
<dbReference type="InterPro" id="IPR036739">
    <property type="entry name" value="SLC41_membr_dom_sf"/>
</dbReference>
<evidence type="ECO:0000256" key="6">
    <source>
        <dbReference type="ARBA" id="ARBA00022989"/>
    </source>
</evidence>
<dbReference type="FunFam" id="1.10.357.20:FF:000001">
    <property type="entry name" value="Solute carrier family 41 member 2"/>
    <property type="match status" value="1"/>
</dbReference>
<evidence type="ECO:0000256" key="4">
    <source>
        <dbReference type="ARBA" id="ARBA00022692"/>
    </source>
</evidence>
<dbReference type="GO" id="GO:0005886">
    <property type="term" value="C:plasma membrane"/>
    <property type="evidence" value="ECO:0007669"/>
    <property type="project" value="TreeGrafter"/>
</dbReference>
<accession>A0A0V1BKD5</accession>
<dbReference type="EMBL" id="JYDH01000037">
    <property type="protein sequence ID" value="KRY37027.1"/>
    <property type="molecule type" value="Genomic_DNA"/>
</dbReference>
<dbReference type="Proteomes" id="UP000054776">
    <property type="component" value="Unassembled WGS sequence"/>
</dbReference>
<feature type="transmembrane region" description="Helical" evidence="10">
    <location>
        <begin position="390"/>
        <end position="411"/>
    </location>
</feature>
<proteinExistence type="inferred from homology"/>
<dbReference type="PANTHER" id="PTHR16228:SF7">
    <property type="entry name" value="SLC41A_MGTE INTEGRAL MEMBRANE DOMAIN-CONTAINING PROTEIN"/>
    <property type="match status" value="1"/>
</dbReference>
<comment type="subcellular location">
    <subcellularLocation>
        <location evidence="1">Membrane</location>
        <topology evidence="1">Multi-pass membrane protein</topology>
    </subcellularLocation>
</comment>
<dbReference type="Pfam" id="PF01769">
    <property type="entry name" value="MgtE"/>
    <property type="match status" value="2"/>
</dbReference>
<dbReference type="OrthoDB" id="5791097at2759"/>
<dbReference type="GO" id="GO:0008324">
    <property type="term" value="F:monoatomic cation transmembrane transporter activity"/>
    <property type="evidence" value="ECO:0007669"/>
    <property type="project" value="InterPro"/>
</dbReference>
<feature type="region of interest" description="Disordered" evidence="9">
    <location>
        <begin position="127"/>
        <end position="152"/>
    </location>
</feature>
<feature type="transmembrane region" description="Helical" evidence="10">
    <location>
        <begin position="272"/>
        <end position="302"/>
    </location>
</feature>
<reference evidence="12 13" key="1">
    <citation type="submission" date="2015-01" db="EMBL/GenBank/DDBJ databases">
        <title>Evolution of Trichinella species and genotypes.</title>
        <authorList>
            <person name="Korhonen P.K."/>
            <person name="Edoardo P."/>
            <person name="Giuseppe L.R."/>
            <person name="Gasser R.B."/>
        </authorList>
    </citation>
    <scope>NUCLEOTIDE SEQUENCE [LARGE SCALE GENOMIC DNA]</scope>
    <source>
        <strain evidence="12">ISS3</strain>
    </source>
</reference>
<evidence type="ECO:0000313" key="12">
    <source>
        <dbReference type="EMBL" id="KRY37027.1"/>
    </source>
</evidence>
<feature type="domain" description="SLC41A/MgtE integral membrane" evidence="11">
    <location>
        <begin position="237"/>
        <end position="376"/>
    </location>
</feature>
<feature type="transmembrane region" description="Helical" evidence="10">
    <location>
        <begin position="233"/>
        <end position="252"/>
    </location>
</feature>
<evidence type="ECO:0000256" key="1">
    <source>
        <dbReference type="ARBA" id="ARBA00004141"/>
    </source>
</evidence>
<organism evidence="12 13">
    <name type="scientific">Trichinella spiralis</name>
    <name type="common">Trichina worm</name>
    <dbReference type="NCBI Taxonomy" id="6334"/>
    <lineage>
        <taxon>Eukaryota</taxon>
        <taxon>Metazoa</taxon>
        <taxon>Ecdysozoa</taxon>
        <taxon>Nematoda</taxon>
        <taxon>Enoplea</taxon>
        <taxon>Dorylaimia</taxon>
        <taxon>Trichinellida</taxon>
        <taxon>Trichinellidae</taxon>
        <taxon>Trichinella</taxon>
    </lineage>
</organism>
<feature type="transmembrane region" description="Helical" evidence="10">
    <location>
        <begin position="423"/>
        <end position="450"/>
    </location>
</feature>
<feature type="transmembrane region" description="Helical" evidence="10">
    <location>
        <begin position="200"/>
        <end position="221"/>
    </location>
</feature>
<comment type="caution">
    <text evidence="12">The sequence shown here is derived from an EMBL/GenBank/DDBJ whole genome shotgun (WGS) entry which is preliminary data.</text>
</comment>
<dbReference type="InterPro" id="IPR006667">
    <property type="entry name" value="SLC41_membr_dom"/>
</dbReference>
<feature type="transmembrane region" description="Helical" evidence="10">
    <location>
        <begin position="554"/>
        <end position="579"/>
    </location>
</feature>
<keyword evidence="3" id="KW-0813">Transport</keyword>
<evidence type="ECO:0000256" key="2">
    <source>
        <dbReference type="ARBA" id="ARBA00009749"/>
    </source>
</evidence>
<evidence type="ECO:0000256" key="5">
    <source>
        <dbReference type="ARBA" id="ARBA00022842"/>
    </source>
</evidence>
<evidence type="ECO:0000256" key="8">
    <source>
        <dbReference type="ARBA" id="ARBA00023136"/>
    </source>
</evidence>
<evidence type="ECO:0000256" key="7">
    <source>
        <dbReference type="ARBA" id="ARBA00023065"/>
    </source>
</evidence>
<keyword evidence="8 10" id="KW-0472">Membrane</keyword>
<name>A0A0V1BKD5_TRISP</name>
<dbReference type="SUPFAM" id="SSF161093">
    <property type="entry name" value="MgtE membrane domain-like"/>
    <property type="match status" value="2"/>
</dbReference>
<evidence type="ECO:0000256" key="9">
    <source>
        <dbReference type="SAM" id="MobiDB-lite"/>
    </source>
</evidence>
<protein>
    <submittedName>
        <fullName evidence="12">Solute carrier family 41 member 2</fullName>
    </submittedName>
</protein>
<feature type="transmembrane region" description="Helical" evidence="10">
    <location>
        <begin position="591"/>
        <end position="613"/>
    </location>
</feature>
<dbReference type="InterPro" id="IPR045349">
    <property type="entry name" value="SLC41A1-3"/>
</dbReference>
<dbReference type="STRING" id="6334.A0A0V1BKD5"/>
<comment type="similarity">
    <text evidence="2">Belongs to the SLC41A transporter family.</text>
</comment>
<evidence type="ECO:0000259" key="11">
    <source>
        <dbReference type="Pfam" id="PF01769"/>
    </source>
</evidence>
<evidence type="ECO:0000313" key="13">
    <source>
        <dbReference type="Proteomes" id="UP000054776"/>
    </source>
</evidence>
<feature type="transmembrane region" description="Helical" evidence="10">
    <location>
        <begin position="521"/>
        <end position="542"/>
    </location>
</feature>
<evidence type="ECO:0000256" key="3">
    <source>
        <dbReference type="ARBA" id="ARBA00022448"/>
    </source>
</evidence>
<keyword evidence="6 10" id="KW-1133">Transmembrane helix</keyword>
<keyword evidence="4 10" id="KW-0812">Transmembrane</keyword>
<feature type="transmembrane region" description="Helical" evidence="10">
    <location>
        <begin position="357"/>
        <end position="383"/>
    </location>
</feature>
<gene>
    <name evidence="12" type="primary">SLC41A2</name>
    <name evidence="12" type="ORF">T01_12060</name>
</gene>
<keyword evidence="7" id="KW-0406">Ion transport</keyword>
<feature type="transmembrane region" description="Helical" evidence="10">
    <location>
        <begin position="328"/>
        <end position="351"/>
    </location>
</feature>
<keyword evidence="13" id="KW-1185">Reference proteome</keyword>
<dbReference type="FunCoup" id="A0A0V1BKD5">
    <property type="interactions" value="441"/>
</dbReference>
<feature type="domain" description="SLC41A/MgtE integral membrane" evidence="11">
    <location>
        <begin position="464"/>
        <end position="608"/>
    </location>
</feature>
<keyword evidence="5" id="KW-0460">Magnesium</keyword>
<evidence type="ECO:0000256" key="10">
    <source>
        <dbReference type="SAM" id="Phobius"/>
    </source>
</evidence>
<dbReference type="eggNOG" id="KOG3788">
    <property type="taxonomic scope" value="Eukaryota"/>
</dbReference>
<dbReference type="InParanoid" id="A0A0V1BKD5"/>
<dbReference type="Gene3D" id="1.10.357.20">
    <property type="entry name" value="SLC41 divalent cation transporters, integral membrane domain"/>
    <property type="match status" value="2"/>
</dbReference>